<feature type="transmembrane region" description="Helical" evidence="8">
    <location>
        <begin position="190"/>
        <end position="219"/>
    </location>
</feature>
<reference evidence="11" key="1">
    <citation type="journal article" date="2019" name="Int. J. Syst. Evol. Microbiol.">
        <title>The Global Catalogue of Microorganisms (GCM) 10K type strain sequencing project: providing services to taxonomists for standard genome sequencing and annotation.</title>
        <authorList>
            <consortium name="The Broad Institute Genomics Platform"/>
            <consortium name="The Broad Institute Genome Sequencing Center for Infectious Disease"/>
            <person name="Wu L."/>
            <person name="Ma J."/>
        </authorList>
    </citation>
    <scope>NUCLEOTIDE SEQUENCE [LARGE SCALE GENOMIC DNA]</scope>
    <source>
        <strain evidence="11">CGMCC 1.10188</strain>
    </source>
</reference>
<keyword evidence="11" id="KW-1185">Reference proteome</keyword>
<evidence type="ECO:0000256" key="6">
    <source>
        <dbReference type="ARBA" id="ARBA00023136"/>
    </source>
</evidence>
<evidence type="ECO:0000256" key="5">
    <source>
        <dbReference type="ARBA" id="ARBA00022989"/>
    </source>
</evidence>
<feature type="transmembrane region" description="Helical" evidence="8">
    <location>
        <begin position="440"/>
        <end position="465"/>
    </location>
</feature>
<proteinExistence type="predicted"/>
<gene>
    <name evidence="10" type="ORF">GCM10011505_39800</name>
</gene>
<feature type="transmembrane region" description="Helical" evidence="8">
    <location>
        <begin position="231"/>
        <end position="252"/>
    </location>
</feature>
<comment type="subcellular location">
    <subcellularLocation>
        <location evidence="1 7">Cell inner membrane</location>
        <topology evidence="1 7">Multi-pass membrane protein</topology>
    </subcellularLocation>
</comment>
<dbReference type="PANTHER" id="PTHR33362:SF7">
    <property type="entry name" value="SLL1103 PROTEIN"/>
    <property type="match status" value="1"/>
</dbReference>
<keyword evidence="6 8" id="KW-0472">Membrane</keyword>
<dbReference type="RefSeq" id="WP_188581149.1">
    <property type="nucleotide sequence ID" value="NZ_BMDZ01000059.1"/>
</dbReference>
<keyword evidence="7" id="KW-0813">Transport</keyword>
<evidence type="ECO:0000256" key="4">
    <source>
        <dbReference type="ARBA" id="ARBA00022692"/>
    </source>
</evidence>
<keyword evidence="4 8" id="KW-0812">Transmembrane</keyword>
<feature type="transmembrane region" description="Helical" evidence="8">
    <location>
        <begin position="488"/>
        <end position="513"/>
    </location>
</feature>
<name>A0ABQ1IZE7_9PROT</name>
<feature type="transmembrane region" description="Helical" evidence="8">
    <location>
        <begin position="399"/>
        <end position="428"/>
    </location>
</feature>
<evidence type="ECO:0000256" key="8">
    <source>
        <dbReference type="SAM" id="Phobius"/>
    </source>
</evidence>
<feature type="transmembrane region" description="Helical" evidence="8">
    <location>
        <begin position="155"/>
        <end position="178"/>
    </location>
</feature>
<dbReference type="EMBL" id="BMDZ01000059">
    <property type="protein sequence ID" value="GGB54834.1"/>
    <property type="molecule type" value="Genomic_DNA"/>
</dbReference>
<accession>A0ABQ1IZE7</accession>
<evidence type="ECO:0000256" key="7">
    <source>
        <dbReference type="RuleBase" id="RU369079"/>
    </source>
</evidence>
<feature type="domain" description="TRAP C4-dicarboxylate transport system permease DctM subunit" evidence="9">
    <location>
        <begin position="14"/>
        <end position="512"/>
    </location>
</feature>
<comment type="function">
    <text evidence="7">Part of the tripartite ATP-independent periplasmic (TRAP) transport system.</text>
</comment>
<protein>
    <submittedName>
        <fullName evidence="10">C4-dicarboxylate ABC transporter</fullName>
    </submittedName>
</protein>
<organism evidence="10 11">
    <name type="scientific">Tistrella bauzanensis</name>
    <dbReference type="NCBI Taxonomy" id="657419"/>
    <lineage>
        <taxon>Bacteria</taxon>
        <taxon>Pseudomonadati</taxon>
        <taxon>Pseudomonadota</taxon>
        <taxon>Alphaproteobacteria</taxon>
        <taxon>Geminicoccales</taxon>
        <taxon>Geminicoccaceae</taxon>
        <taxon>Tistrella</taxon>
    </lineage>
</organism>
<evidence type="ECO:0000256" key="2">
    <source>
        <dbReference type="ARBA" id="ARBA00022475"/>
    </source>
</evidence>
<sequence>MLALIAENIAPIMFITVMGLLLLGYPVAFTLAAGGLLFFAIGVELSHLAPDTISLSWSLLQALPDRVYGTLSNDTLLAIPFFTLMGAVLQKSGIAEDLLDVVGRLFGKVRGGLCYAVILVGTLLAATTGVVSASVLTMGLISLPIMLRNGYSPSVAAGAVTASGTLSQIIPPSLVLIVMADQLGQPVSDIYLGAIVPGALMVGLYLAYIAALAVLFPRLMPAIAGNQTRPADYLALIGVFAAATLLAIALYHVGFAGLRDEPRLVAAATAGGVFVLAIALADVATGQHLLTPLARQAVFALVPPLGLIFLVLGTIFLGIATPTESGSMGAVGALAIALIKRRLTVPVLLDAVETTARLAAFVMFILIGARVFSLTFYGLDGDAWLHDILSSLPGGRIGFIIFCMVVIFVLGCFLDFFEIAFIVIPLLIPTAMAFDIDLVWFAILISINLQTSFLTPPFGFALFYLRSVAPRRRLGADDTRTGIATSEIYLGALAFIAINAIVLALVMAFPGLVLQSTTEFLVDPASVQIEVAPPTAAKIPGGNLNDLFK</sequence>
<keyword evidence="5 8" id="KW-1133">Transmembrane helix</keyword>
<feature type="transmembrane region" description="Helical" evidence="8">
    <location>
        <begin position="358"/>
        <end position="379"/>
    </location>
</feature>
<feature type="transmembrane region" description="Helical" evidence="8">
    <location>
        <begin position="12"/>
        <end position="41"/>
    </location>
</feature>
<dbReference type="Pfam" id="PF06808">
    <property type="entry name" value="DctM"/>
    <property type="match status" value="1"/>
</dbReference>
<keyword evidence="2" id="KW-1003">Cell membrane</keyword>
<evidence type="ECO:0000313" key="10">
    <source>
        <dbReference type="EMBL" id="GGB54834.1"/>
    </source>
</evidence>
<dbReference type="Proteomes" id="UP000603352">
    <property type="component" value="Unassembled WGS sequence"/>
</dbReference>
<feature type="transmembrane region" description="Helical" evidence="8">
    <location>
        <begin position="264"/>
        <end position="285"/>
    </location>
</feature>
<dbReference type="InterPro" id="IPR010656">
    <property type="entry name" value="DctM"/>
</dbReference>
<keyword evidence="3 7" id="KW-0997">Cell inner membrane</keyword>
<feature type="transmembrane region" description="Helical" evidence="8">
    <location>
        <begin position="115"/>
        <end position="143"/>
    </location>
</feature>
<feature type="transmembrane region" description="Helical" evidence="8">
    <location>
        <begin position="297"/>
        <end position="319"/>
    </location>
</feature>
<evidence type="ECO:0000313" key="11">
    <source>
        <dbReference type="Proteomes" id="UP000603352"/>
    </source>
</evidence>
<evidence type="ECO:0000259" key="9">
    <source>
        <dbReference type="Pfam" id="PF06808"/>
    </source>
</evidence>
<dbReference type="InterPro" id="IPR004681">
    <property type="entry name" value="TRAP_DctM"/>
</dbReference>
<dbReference type="PANTHER" id="PTHR33362">
    <property type="entry name" value="SIALIC ACID TRAP TRANSPORTER PERMEASE PROTEIN SIAT-RELATED"/>
    <property type="match status" value="1"/>
</dbReference>
<evidence type="ECO:0000256" key="3">
    <source>
        <dbReference type="ARBA" id="ARBA00022519"/>
    </source>
</evidence>
<evidence type="ECO:0000256" key="1">
    <source>
        <dbReference type="ARBA" id="ARBA00004429"/>
    </source>
</evidence>
<comment type="caution">
    <text evidence="10">The sequence shown here is derived from an EMBL/GenBank/DDBJ whole genome shotgun (WGS) entry which is preliminary data.</text>
</comment>